<comment type="caution">
    <text evidence="1">The sequence shown here is derived from an EMBL/GenBank/DDBJ whole genome shotgun (WGS) entry which is preliminary data.</text>
</comment>
<proteinExistence type="predicted"/>
<gene>
    <name evidence="1" type="ORF">ACFFTP_31325</name>
</gene>
<evidence type="ECO:0000313" key="2">
    <source>
        <dbReference type="Proteomes" id="UP001589716"/>
    </source>
</evidence>
<reference evidence="1 2" key="1">
    <citation type="submission" date="2024-09" db="EMBL/GenBank/DDBJ databases">
        <authorList>
            <person name="Sun Q."/>
            <person name="Mori K."/>
        </authorList>
    </citation>
    <scope>NUCLEOTIDE SEQUENCE [LARGE SCALE GENOMIC DNA]</scope>
    <source>
        <strain evidence="1 2">JCM 4414</strain>
    </source>
</reference>
<sequence>MTTDDDTPKTIEAYIATTVRSTIEADQLFLANPSDPLLRASYSQSAINGFLAATALMVLRQHAPETAAALAEYLDGAFTAGDLGPRAYTAAKTLGHDPDQWIAELEQRTARRKAAAR</sequence>
<organism evidence="1 2">
    <name type="scientific">Streptomyces roseoviridis</name>
    <dbReference type="NCBI Taxonomy" id="67361"/>
    <lineage>
        <taxon>Bacteria</taxon>
        <taxon>Bacillati</taxon>
        <taxon>Actinomycetota</taxon>
        <taxon>Actinomycetes</taxon>
        <taxon>Kitasatosporales</taxon>
        <taxon>Streptomycetaceae</taxon>
        <taxon>Streptomyces</taxon>
    </lineage>
</organism>
<accession>A0ABV5R078</accession>
<dbReference type="EMBL" id="JBHMCT010000058">
    <property type="protein sequence ID" value="MFB9558659.1"/>
    <property type="molecule type" value="Genomic_DNA"/>
</dbReference>
<evidence type="ECO:0000313" key="1">
    <source>
        <dbReference type="EMBL" id="MFB9558659.1"/>
    </source>
</evidence>
<dbReference type="RefSeq" id="WP_382746285.1">
    <property type="nucleotide sequence ID" value="NZ_JBHMCT010000058.1"/>
</dbReference>
<keyword evidence="2" id="KW-1185">Reference proteome</keyword>
<name>A0ABV5R078_9ACTN</name>
<protein>
    <submittedName>
        <fullName evidence="1">Uncharacterized protein</fullName>
    </submittedName>
</protein>
<dbReference type="Proteomes" id="UP001589716">
    <property type="component" value="Unassembled WGS sequence"/>
</dbReference>